<dbReference type="AlphaFoldDB" id="A0A5C4KQ67"/>
<protein>
    <submittedName>
        <fullName evidence="2">Uncharacterized protein</fullName>
    </submittedName>
</protein>
<dbReference type="EMBL" id="VDDB01000022">
    <property type="protein sequence ID" value="TNB90846.1"/>
    <property type="molecule type" value="Genomic_DNA"/>
</dbReference>
<comment type="caution">
    <text evidence="2">The sequence shown here is derived from an EMBL/GenBank/DDBJ whole genome shotgun (WGS) entry which is preliminary data.</text>
</comment>
<feature type="region of interest" description="Disordered" evidence="1">
    <location>
        <begin position="30"/>
        <end position="105"/>
    </location>
</feature>
<accession>A0A5C4KQ67</accession>
<evidence type="ECO:0000313" key="3">
    <source>
        <dbReference type="Proteomes" id="UP000306272"/>
    </source>
</evidence>
<feature type="compositionally biased region" description="Low complexity" evidence="1">
    <location>
        <begin position="60"/>
        <end position="70"/>
    </location>
</feature>
<sequence length="105" mass="11687">MTPLWRGSLLPLGCEAVIKPECTIDAERILGATSRPSGSKLPRHKSRVRLNEANWPPSPLSLQPSTLSALADFDPPPRDTEPHVQRFEVSGVDRPPRHQGRHGRR</sequence>
<dbReference type="Proteomes" id="UP000306272">
    <property type="component" value="Unassembled WGS sequence"/>
</dbReference>
<evidence type="ECO:0000256" key="1">
    <source>
        <dbReference type="SAM" id="MobiDB-lite"/>
    </source>
</evidence>
<name>A0A5C4KQ67_PSEJE</name>
<gene>
    <name evidence="2" type="ORF">FHG55_27520</name>
</gene>
<feature type="compositionally biased region" description="Basic and acidic residues" evidence="1">
    <location>
        <begin position="75"/>
        <end position="86"/>
    </location>
</feature>
<reference evidence="2" key="1">
    <citation type="submission" date="2019-06" db="EMBL/GenBank/DDBJ databases">
        <title>Pseudomonas-derived Butenolides : (Bio)synthesis of Styrolides.</title>
        <authorList>
            <person name="Klapper M."/>
            <person name="Chowdhury S."/>
            <person name="Stallforth P."/>
        </authorList>
    </citation>
    <scope>NUCLEOTIDE SEQUENCE [LARGE SCALE GENOMIC DNA]</scope>
    <source>
        <strain evidence="2">EC-S101</strain>
    </source>
</reference>
<proteinExistence type="predicted"/>
<organism evidence="2 3">
    <name type="scientific">Pseudomonas jessenii</name>
    <dbReference type="NCBI Taxonomy" id="77298"/>
    <lineage>
        <taxon>Bacteria</taxon>
        <taxon>Pseudomonadati</taxon>
        <taxon>Pseudomonadota</taxon>
        <taxon>Gammaproteobacteria</taxon>
        <taxon>Pseudomonadales</taxon>
        <taxon>Pseudomonadaceae</taxon>
        <taxon>Pseudomonas</taxon>
    </lineage>
</organism>
<keyword evidence="3" id="KW-1185">Reference proteome</keyword>
<evidence type="ECO:0000313" key="2">
    <source>
        <dbReference type="EMBL" id="TNB90846.1"/>
    </source>
</evidence>